<organism evidence="1 2">
    <name type="scientific">Cephalotus follicularis</name>
    <name type="common">Albany pitcher plant</name>
    <dbReference type="NCBI Taxonomy" id="3775"/>
    <lineage>
        <taxon>Eukaryota</taxon>
        <taxon>Viridiplantae</taxon>
        <taxon>Streptophyta</taxon>
        <taxon>Embryophyta</taxon>
        <taxon>Tracheophyta</taxon>
        <taxon>Spermatophyta</taxon>
        <taxon>Magnoliopsida</taxon>
        <taxon>eudicotyledons</taxon>
        <taxon>Gunneridae</taxon>
        <taxon>Pentapetalae</taxon>
        <taxon>rosids</taxon>
        <taxon>fabids</taxon>
        <taxon>Oxalidales</taxon>
        <taxon>Cephalotaceae</taxon>
        <taxon>Cephalotus</taxon>
    </lineage>
</organism>
<dbReference type="InParanoid" id="A0A1Q3CHW1"/>
<reference evidence="2" key="1">
    <citation type="submission" date="2016-04" db="EMBL/GenBank/DDBJ databases">
        <title>Cephalotus genome sequencing.</title>
        <authorList>
            <person name="Fukushima K."/>
            <person name="Hasebe M."/>
            <person name="Fang X."/>
        </authorList>
    </citation>
    <scope>NUCLEOTIDE SEQUENCE [LARGE SCALE GENOMIC DNA]</scope>
    <source>
        <strain evidence="2">cv. St1</strain>
    </source>
</reference>
<dbReference type="OrthoDB" id="10551788at2759"/>
<proteinExistence type="predicted"/>
<dbReference type="EMBL" id="BDDD01002059">
    <property type="protein sequence ID" value="GAV79854.1"/>
    <property type="molecule type" value="Genomic_DNA"/>
</dbReference>
<protein>
    <submittedName>
        <fullName evidence="1">Uncharacterized protein</fullName>
    </submittedName>
</protein>
<dbReference type="AlphaFoldDB" id="A0A1Q3CHW1"/>
<evidence type="ECO:0000313" key="1">
    <source>
        <dbReference type="EMBL" id="GAV79854.1"/>
    </source>
</evidence>
<name>A0A1Q3CHW1_CEPFO</name>
<keyword evidence="2" id="KW-1185">Reference proteome</keyword>
<gene>
    <name evidence="1" type="ORF">CFOL_v3_23317</name>
</gene>
<comment type="caution">
    <text evidence="1">The sequence shown here is derived from an EMBL/GenBank/DDBJ whole genome shotgun (WGS) entry which is preliminary data.</text>
</comment>
<accession>A0A1Q3CHW1</accession>
<dbReference type="Proteomes" id="UP000187406">
    <property type="component" value="Unassembled WGS sequence"/>
</dbReference>
<evidence type="ECO:0000313" key="2">
    <source>
        <dbReference type="Proteomes" id="UP000187406"/>
    </source>
</evidence>
<sequence>MECANSAAVMNPFPSLSNILNSCFNCSSLYGDFSGNSSGDTSATNSENSTRPLLFVSAFWIRFSSWSGLGFSPSERKRDPSSSCVRLPSLFLSNERKISRSSAICSSSRSTGCLLLMLFNKISPLYM</sequence>